<accession>N2BAP3</accession>
<keyword evidence="5" id="KW-1185">Reference proteome</keyword>
<protein>
    <recommendedName>
        <fullName evidence="3">Zinc-ribbon domain-containing protein</fullName>
    </recommendedName>
</protein>
<dbReference type="PATRIC" id="fig|1235802.3.peg.1444"/>
<dbReference type="SUPFAM" id="SSF57829">
    <property type="entry name" value="Zn-binding ribosomal proteins"/>
    <property type="match status" value="1"/>
</dbReference>
<feature type="compositionally biased region" description="Acidic residues" evidence="2">
    <location>
        <begin position="125"/>
        <end position="149"/>
    </location>
</feature>
<feature type="region of interest" description="Disordered" evidence="2">
    <location>
        <begin position="123"/>
        <end position="149"/>
    </location>
</feature>
<dbReference type="HOGENOM" id="CLU_117098_0_0_9"/>
<gene>
    <name evidence="4" type="ORF">C823_01354</name>
</gene>
<dbReference type="Pfam" id="PF13240">
    <property type="entry name" value="Zn_Ribbon_1"/>
    <property type="match status" value="1"/>
</dbReference>
<dbReference type="InterPro" id="IPR026870">
    <property type="entry name" value="Zinc_ribbon_dom"/>
</dbReference>
<dbReference type="STRING" id="1235802.C823_01354"/>
<evidence type="ECO:0000256" key="2">
    <source>
        <dbReference type="SAM" id="MobiDB-lite"/>
    </source>
</evidence>
<sequence length="181" mass="20526">MELFDKLGDTIVSVSKDATQKAKDISELARIRMEIRSKQDYLNKLFLEIGKIYYDAHKDDEEKEFKEQMLLVKDAQEILEELNQQLGQIKGMVKCTACGQDMPMDADYCSKCGTKLVKPKKEETAEADFVTEETDSVESEDAPTDDTVQEEVHAEAYETVKEVSEEAVVEEAVVIEKDVTE</sequence>
<reference evidence="4 5" key="1">
    <citation type="journal article" date="2014" name="Genome Announc.">
        <title>Draft genome sequences of the altered schaedler flora, a defined bacterial community from gnotobiotic mice.</title>
        <authorList>
            <person name="Wannemuehler M.J."/>
            <person name="Overstreet A.M."/>
            <person name="Ward D.V."/>
            <person name="Phillips G.J."/>
        </authorList>
    </citation>
    <scope>NUCLEOTIDE SEQUENCE [LARGE SCALE GENOMIC DNA]</scope>
    <source>
        <strain evidence="4 5">ASF492</strain>
    </source>
</reference>
<feature type="coiled-coil region" evidence="1">
    <location>
        <begin position="65"/>
        <end position="92"/>
    </location>
</feature>
<evidence type="ECO:0000256" key="1">
    <source>
        <dbReference type="SAM" id="Coils"/>
    </source>
</evidence>
<organism evidence="4 5">
    <name type="scientific">Eubacterium plexicaudatum ASF492</name>
    <dbReference type="NCBI Taxonomy" id="1235802"/>
    <lineage>
        <taxon>Bacteria</taxon>
        <taxon>Bacillati</taxon>
        <taxon>Bacillota</taxon>
        <taxon>Clostridia</taxon>
        <taxon>Eubacteriales</taxon>
        <taxon>Eubacteriaceae</taxon>
        <taxon>Eubacterium</taxon>
    </lineage>
</organism>
<name>N2BAP3_9FIRM</name>
<feature type="domain" description="Zinc-ribbon" evidence="3">
    <location>
        <begin position="94"/>
        <end position="116"/>
    </location>
</feature>
<proteinExistence type="predicted"/>
<comment type="caution">
    <text evidence="4">The sequence shown here is derived from an EMBL/GenBank/DDBJ whole genome shotgun (WGS) entry which is preliminary data.</text>
</comment>
<evidence type="ECO:0000259" key="3">
    <source>
        <dbReference type="Pfam" id="PF13240"/>
    </source>
</evidence>
<evidence type="ECO:0000313" key="5">
    <source>
        <dbReference type="Proteomes" id="UP000012589"/>
    </source>
</evidence>
<dbReference type="AlphaFoldDB" id="N2BAP3"/>
<dbReference type="Gene3D" id="4.10.1060.50">
    <property type="match status" value="1"/>
</dbReference>
<dbReference type="eggNOG" id="ENOG50333JK">
    <property type="taxonomic scope" value="Bacteria"/>
</dbReference>
<dbReference type="GO" id="GO:0006412">
    <property type="term" value="P:translation"/>
    <property type="evidence" value="ECO:0007669"/>
    <property type="project" value="InterPro"/>
</dbReference>
<keyword evidence="1" id="KW-0175">Coiled coil</keyword>
<dbReference type="Proteomes" id="UP000012589">
    <property type="component" value="Unassembled WGS sequence"/>
</dbReference>
<evidence type="ECO:0000313" key="4">
    <source>
        <dbReference type="EMBL" id="EMZ33814.1"/>
    </source>
</evidence>
<dbReference type="InterPro" id="IPR011332">
    <property type="entry name" value="Ribosomal_zn-bd"/>
</dbReference>
<dbReference type="EMBL" id="AQFT01000039">
    <property type="protein sequence ID" value="EMZ33814.1"/>
    <property type="molecule type" value="Genomic_DNA"/>
</dbReference>
<dbReference type="OrthoDB" id="9788304at2"/>
<dbReference type="InterPro" id="IPR038587">
    <property type="entry name" value="Ribosomal_eL40_sf"/>
</dbReference>